<accession>A0ACC0R7M8</accession>
<dbReference type="EMBL" id="CM046505">
    <property type="protein sequence ID" value="KAI8675909.1"/>
    <property type="molecule type" value="Genomic_DNA"/>
</dbReference>
<evidence type="ECO:0000313" key="2">
    <source>
        <dbReference type="Proteomes" id="UP001065298"/>
    </source>
</evidence>
<protein>
    <submittedName>
        <fullName evidence="1">Uncharacterized protein</fullName>
    </submittedName>
</protein>
<dbReference type="Proteomes" id="UP001065298">
    <property type="component" value="Chromosome 3"/>
</dbReference>
<sequence>MPTQTVFQATTTSSSASPTCTTAIPDKYGYVPPDSCNANYGFYPQWEDNTAFAVAFGLSTVAHLVQAIILKKSFCWVIVMGALWECVCFILRALGARDQQESSYMIVSTLLFLLAPLWINAFAYMTVARLVHFLHPRRRLAGLSAQWLAKCFVTVDIICFIIQAAGGAMLADQNNSDTADLGRKVYMAGVGVQLGCVLIFLTIHTLFYREISLNRHAGKPRVRSLWTMWLLWVIYVVLALIVVSAPPSYPMLMYQKLIRLQVRIIFRLVEFSQGASSSNVILRHEEFQLYLDALPMLIAVVVLNVVHPGMVLQGPESSFPSIKAKWWHGRSVAFETLELSSNERS</sequence>
<keyword evidence="2" id="KW-1185">Reference proteome</keyword>
<name>A0ACC0R7M8_9HYPO</name>
<reference evidence="1" key="1">
    <citation type="submission" date="2022-06" db="EMBL/GenBank/DDBJ databases">
        <title>Fusarium solani species complex genomes reveal bases of compartmentalisation and animal pathogenesis.</title>
        <authorList>
            <person name="Tsai I.J."/>
        </authorList>
    </citation>
    <scope>NUCLEOTIDE SEQUENCE</scope>
    <source>
        <strain evidence="1">Fu6.1</strain>
    </source>
</reference>
<evidence type="ECO:0000313" key="1">
    <source>
        <dbReference type="EMBL" id="KAI8675909.1"/>
    </source>
</evidence>
<organism evidence="1 2">
    <name type="scientific">Fusarium keratoplasticum</name>
    <dbReference type="NCBI Taxonomy" id="1328300"/>
    <lineage>
        <taxon>Eukaryota</taxon>
        <taxon>Fungi</taxon>
        <taxon>Dikarya</taxon>
        <taxon>Ascomycota</taxon>
        <taxon>Pezizomycotina</taxon>
        <taxon>Sordariomycetes</taxon>
        <taxon>Hypocreomycetidae</taxon>
        <taxon>Hypocreales</taxon>
        <taxon>Nectriaceae</taxon>
        <taxon>Fusarium</taxon>
        <taxon>Fusarium solani species complex</taxon>
    </lineage>
</organism>
<proteinExistence type="predicted"/>
<comment type="caution">
    <text evidence="1">The sequence shown here is derived from an EMBL/GenBank/DDBJ whole genome shotgun (WGS) entry which is preliminary data.</text>
</comment>
<gene>
    <name evidence="1" type="ORF">NCS57_00493600</name>
</gene>